<name>A0A3M8ASX9_9BACL</name>
<accession>A0A3M8ASX9</accession>
<sequence length="35" mass="4385">MIQRRYEINDEQWEQIQDMFPPYRTGRPSKLSNRT</sequence>
<dbReference type="Proteomes" id="UP000276178">
    <property type="component" value="Unassembled WGS sequence"/>
</dbReference>
<protein>
    <submittedName>
        <fullName evidence="1">IS5/IS1182 family transposase</fullName>
    </submittedName>
</protein>
<dbReference type="EMBL" id="RHHN01000040">
    <property type="protein sequence ID" value="RNB54308.1"/>
    <property type="molecule type" value="Genomic_DNA"/>
</dbReference>
<reference evidence="1 2" key="1">
    <citation type="submission" date="2018-10" db="EMBL/GenBank/DDBJ databases">
        <title>Phylogenomics of Brevibacillus.</title>
        <authorList>
            <person name="Dunlap C."/>
        </authorList>
    </citation>
    <scope>NUCLEOTIDE SEQUENCE [LARGE SCALE GENOMIC DNA]</scope>
    <source>
        <strain evidence="1 2">NRRL NRS 1219</strain>
    </source>
</reference>
<dbReference type="AlphaFoldDB" id="A0A3M8ASX9"/>
<evidence type="ECO:0000313" key="2">
    <source>
        <dbReference type="Proteomes" id="UP000276178"/>
    </source>
</evidence>
<evidence type="ECO:0000313" key="1">
    <source>
        <dbReference type="EMBL" id="RNB54308.1"/>
    </source>
</evidence>
<gene>
    <name evidence="1" type="ORF">EB820_14150</name>
</gene>
<comment type="caution">
    <text evidence="1">The sequence shown here is derived from an EMBL/GenBank/DDBJ whole genome shotgun (WGS) entry which is preliminary data.</text>
</comment>
<proteinExistence type="predicted"/>
<organism evidence="1 2">
    <name type="scientific">Brevibacillus agri</name>
    <dbReference type="NCBI Taxonomy" id="51101"/>
    <lineage>
        <taxon>Bacteria</taxon>
        <taxon>Bacillati</taxon>
        <taxon>Bacillota</taxon>
        <taxon>Bacilli</taxon>
        <taxon>Bacillales</taxon>
        <taxon>Paenibacillaceae</taxon>
        <taxon>Brevibacillus</taxon>
    </lineage>
</organism>
<feature type="non-terminal residue" evidence="1">
    <location>
        <position position="35"/>
    </location>
</feature>